<feature type="domain" description="PAC" evidence="4">
    <location>
        <begin position="209"/>
        <end position="261"/>
    </location>
</feature>
<dbReference type="PANTHER" id="PTHR24422">
    <property type="entry name" value="CHEMOTAXIS PROTEIN METHYLTRANSFERASE"/>
    <property type="match status" value="1"/>
</dbReference>
<dbReference type="SMART" id="SM00283">
    <property type="entry name" value="MA"/>
    <property type="match status" value="1"/>
</dbReference>
<organism evidence="5 6">
    <name type="scientific">Thalassospira xiamenensis</name>
    <dbReference type="NCBI Taxonomy" id="220697"/>
    <lineage>
        <taxon>Bacteria</taxon>
        <taxon>Pseudomonadati</taxon>
        <taxon>Pseudomonadota</taxon>
        <taxon>Alphaproteobacteria</taxon>
        <taxon>Rhodospirillales</taxon>
        <taxon>Thalassospiraceae</taxon>
        <taxon>Thalassospira</taxon>
    </lineage>
</organism>
<feature type="domain" description="PAS" evidence="3">
    <location>
        <begin position="150"/>
        <end position="189"/>
    </location>
</feature>
<dbReference type="SUPFAM" id="SSF58104">
    <property type="entry name" value="Methyl-accepting chemotaxis protein (MCP) signaling domain"/>
    <property type="match status" value="1"/>
</dbReference>
<dbReference type="EMBL" id="OBMM01000003">
    <property type="protein sequence ID" value="SOC20547.1"/>
    <property type="molecule type" value="Genomic_DNA"/>
</dbReference>
<dbReference type="Pfam" id="PF08447">
    <property type="entry name" value="PAS_3"/>
    <property type="match status" value="1"/>
</dbReference>
<dbReference type="GO" id="GO:0004888">
    <property type="term" value="F:transmembrane signaling receptor activity"/>
    <property type="evidence" value="ECO:0007669"/>
    <property type="project" value="InterPro"/>
</dbReference>
<dbReference type="InterPro" id="IPR050903">
    <property type="entry name" value="Bact_Chemotaxis_MeTrfase"/>
</dbReference>
<dbReference type="InterPro" id="IPR000700">
    <property type="entry name" value="PAS-assoc_C"/>
</dbReference>
<feature type="domain" description="PAS" evidence="3">
    <location>
        <begin position="28"/>
        <end position="58"/>
    </location>
</feature>
<dbReference type="PROSITE" id="PS50112">
    <property type="entry name" value="PAS"/>
    <property type="match status" value="2"/>
</dbReference>
<feature type="domain" description="PAC" evidence="4">
    <location>
        <begin position="87"/>
        <end position="139"/>
    </location>
</feature>
<dbReference type="PRINTS" id="PR00260">
    <property type="entry name" value="CHEMTRNSDUCR"/>
</dbReference>
<dbReference type="PANTHER" id="PTHR24422:SF10">
    <property type="entry name" value="CHEMOTAXIS PROTEIN METHYLTRANSFERASE 2"/>
    <property type="match status" value="1"/>
</dbReference>
<dbReference type="Gene3D" id="3.30.450.20">
    <property type="entry name" value="PAS domain"/>
    <property type="match status" value="2"/>
</dbReference>
<reference evidence="5 6" key="1">
    <citation type="submission" date="2017-08" db="EMBL/GenBank/DDBJ databases">
        <authorList>
            <person name="de Groot N.N."/>
        </authorList>
    </citation>
    <scope>NUCLEOTIDE SEQUENCE [LARGE SCALE GENOMIC DNA]</scope>
    <source>
        <strain evidence="5 6">USBA 78</strain>
    </source>
</reference>
<evidence type="ECO:0000259" key="3">
    <source>
        <dbReference type="PROSITE" id="PS50112"/>
    </source>
</evidence>
<dbReference type="InterPro" id="IPR001610">
    <property type="entry name" value="PAC"/>
</dbReference>
<dbReference type="InterPro" id="IPR013656">
    <property type="entry name" value="PAS_4"/>
</dbReference>
<dbReference type="PROSITE" id="PS50111">
    <property type="entry name" value="CHEMOTAXIS_TRANSDUC_2"/>
    <property type="match status" value="1"/>
</dbReference>
<dbReference type="Proteomes" id="UP000219068">
    <property type="component" value="Unassembled WGS sequence"/>
</dbReference>
<proteinExistence type="predicted"/>
<dbReference type="RefSeq" id="WP_097052029.1">
    <property type="nucleotide sequence ID" value="NZ_OBMM01000003.1"/>
</dbReference>
<dbReference type="Pfam" id="PF00015">
    <property type="entry name" value="MCPsignal"/>
    <property type="match status" value="1"/>
</dbReference>
<dbReference type="InterPro" id="IPR035965">
    <property type="entry name" value="PAS-like_dom_sf"/>
</dbReference>
<dbReference type="SMART" id="SM00086">
    <property type="entry name" value="PAC"/>
    <property type="match status" value="2"/>
</dbReference>
<dbReference type="GO" id="GO:0006935">
    <property type="term" value="P:chemotaxis"/>
    <property type="evidence" value="ECO:0007669"/>
    <property type="project" value="InterPro"/>
</dbReference>
<dbReference type="GO" id="GO:0016020">
    <property type="term" value="C:membrane"/>
    <property type="evidence" value="ECO:0007669"/>
    <property type="project" value="InterPro"/>
</dbReference>
<dbReference type="InterPro" id="IPR004089">
    <property type="entry name" value="MCPsignal_dom"/>
</dbReference>
<dbReference type="Gene3D" id="1.10.287.950">
    <property type="entry name" value="Methyl-accepting chemotaxis protein"/>
    <property type="match status" value="1"/>
</dbReference>
<dbReference type="NCBIfam" id="TIGR00229">
    <property type="entry name" value="sensory_box"/>
    <property type="match status" value="2"/>
</dbReference>
<protein>
    <submittedName>
        <fullName evidence="5">Methyl-accepting chemotaxis sensory transducer with Pas/Pac sensor</fullName>
    </submittedName>
</protein>
<accession>A0A285TF22</accession>
<evidence type="ECO:0000313" key="5">
    <source>
        <dbReference type="EMBL" id="SOC20547.1"/>
    </source>
</evidence>
<evidence type="ECO:0000259" key="2">
    <source>
        <dbReference type="PROSITE" id="PS50111"/>
    </source>
</evidence>
<dbReference type="CDD" id="cd00130">
    <property type="entry name" value="PAS"/>
    <property type="match status" value="2"/>
</dbReference>
<dbReference type="Pfam" id="PF08448">
    <property type="entry name" value="PAS_4"/>
    <property type="match status" value="1"/>
</dbReference>
<name>A0A285TF22_9PROT</name>
<dbReference type="PROSITE" id="PS50113">
    <property type="entry name" value="PAC"/>
    <property type="match status" value="2"/>
</dbReference>
<dbReference type="InterPro" id="IPR000014">
    <property type="entry name" value="PAS"/>
</dbReference>
<evidence type="ECO:0000259" key="4">
    <source>
        <dbReference type="PROSITE" id="PS50113"/>
    </source>
</evidence>
<evidence type="ECO:0000256" key="1">
    <source>
        <dbReference type="PROSITE-ProRule" id="PRU00284"/>
    </source>
</evidence>
<sequence>MSVFSFFSSKKNGLASETLVALEKSLAVIEFETDGTIIRANDNFLSLMGYSLSEITGKHHRIFVPTQIRNAPEYDLFWKDLTAGQFKSQAFPRITKSGKQVWIEATYNPVFDRKGKVAKIVKFASDITARQEKLAELDGKVDAIGRSQAVIEFDLDGTIRDANDNFLSVMGYELSEIQGRHHRMFVEPEYARGADYADFWKDLRAGNFTSQQFKRIAKGGRVVWIEASYNPIFDANGVPYKVVKFATDVTEQVNLLIELKAMIDNNFSEIDQSLYQLDEKSVFAVSVSSETSANVQAVAAGSEELAASIAEISRSMSEARTSTDRVFEKTVLAGQSTDKMTEVVAAMGNIVEVIQNIASQINLLALNATIESARAGEAGKGFAVVATEVKNLANQAARATEQISGEIGGIQGIATEVVDVLGSIRTDVETVLNNVTTISSAVEEQSAVTQEVSGNMQSMATSVESFAATIEAIKSSATSVAGTVGRTREAAMVLAR</sequence>
<dbReference type="SUPFAM" id="SSF55785">
    <property type="entry name" value="PYP-like sensor domain (PAS domain)"/>
    <property type="match status" value="2"/>
</dbReference>
<evidence type="ECO:0000313" key="6">
    <source>
        <dbReference type="Proteomes" id="UP000219068"/>
    </source>
</evidence>
<keyword evidence="1" id="KW-0807">Transducer</keyword>
<dbReference type="GO" id="GO:0007165">
    <property type="term" value="P:signal transduction"/>
    <property type="evidence" value="ECO:0007669"/>
    <property type="project" value="UniProtKB-KW"/>
</dbReference>
<gene>
    <name evidence="5" type="ORF">SAMN05428964_103146</name>
</gene>
<dbReference type="AlphaFoldDB" id="A0A285TF22"/>
<feature type="domain" description="Methyl-accepting transducer" evidence="2">
    <location>
        <begin position="259"/>
        <end position="481"/>
    </location>
</feature>
<dbReference type="InterPro" id="IPR013655">
    <property type="entry name" value="PAS_fold_3"/>
</dbReference>
<dbReference type="InterPro" id="IPR004090">
    <property type="entry name" value="Chemotax_Me-accpt_rcpt"/>
</dbReference>